<sequence length="62" mass="6838">MVDELKNFDTNPIDLDDYSANDRSDQDESTIETIREPNIENANVCASSSVKSDDSNTKEGLA</sequence>
<dbReference type="Proteomes" id="UP000887565">
    <property type="component" value="Unplaced"/>
</dbReference>
<protein>
    <submittedName>
        <fullName evidence="3">Uncharacterized protein</fullName>
    </submittedName>
</protein>
<organism evidence="2 3">
    <name type="scientific">Romanomermis culicivorax</name>
    <name type="common">Nematode worm</name>
    <dbReference type="NCBI Taxonomy" id="13658"/>
    <lineage>
        <taxon>Eukaryota</taxon>
        <taxon>Metazoa</taxon>
        <taxon>Ecdysozoa</taxon>
        <taxon>Nematoda</taxon>
        <taxon>Enoplea</taxon>
        <taxon>Dorylaimia</taxon>
        <taxon>Mermithida</taxon>
        <taxon>Mermithoidea</taxon>
        <taxon>Mermithidae</taxon>
        <taxon>Romanomermis</taxon>
    </lineage>
</organism>
<accession>A0A915HZC7</accession>
<name>A0A915HZC7_ROMCU</name>
<proteinExistence type="predicted"/>
<feature type="compositionally biased region" description="Polar residues" evidence="1">
    <location>
        <begin position="40"/>
        <end position="50"/>
    </location>
</feature>
<dbReference type="AlphaFoldDB" id="A0A915HZC7"/>
<feature type="region of interest" description="Disordered" evidence="1">
    <location>
        <begin position="1"/>
        <end position="62"/>
    </location>
</feature>
<evidence type="ECO:0000313" key="2">
    <source>
        <dbReference type="Proteomes" id="UP000887565"/>
    </source>
</evidence>
<evidence type="ECO:0000313" key="3">
    <source>
        <dbReference type="WBParaSite" id="nRc.2.0.1.t06913-RA"/>
    </source>
</evidence>
<keyword evidence="2" id="KW-1185">Reference proteome</keyword>
<dbReference type="WBParaSite" id="nRc.2.0.1.t06913-RA">
    <property type="protein sequence ID" value="nRc.2.0.1.t06913-RA"/>
    <property type="gene ID" value="nRc.2.0.1.g06913"/>
</dbReference>
<reference evidence="3" key="1">
    <citation type="submission" date="2022-11" db="UniProtKB">
        <authorList>
            <consortium name="WormBaseParasite"/>
        </authorList>
    </citation>
    <scope>IDENTIFICATION</scope>
</reference>
<evidence type="ECO:0000256" key="1">
    <source>
        <dbReference type="SAM" id="MobiDB-lite"/>
    </source>
</evidence>
<feature type="compositionally biased region" description="Basic and acidic residues" evidence="1">
    <location>
        <begin position="51"/>
        <end position="62"/>
    </location>
</feature>